<feature type="domain" description="LysM" evidence="2">
    <location>
        <begin position="72"/>
        <end position="120"/>
    </location>
</feature>
<dbReference type="CDD" id="cd00118">
    <property type="entry name" value="LysM"/>
    <property type="match status" value="1"/>
</dbReference>
<protein>
    <recommendedName>
        <fullName evidence="2">LysM domain-containing protein</fullName>
    </recommendedName>
</protein>
<gene>
    <name evidence="3" type="ORF">YBY_04330</name>
</gene>
<dbReference type="InterPro" id="IPR018392">
    <property type="entry name" value="LysM"/>
</dbReference>
<dbReference type="InterPro" id="IPR036779">
    <property type="entry name" value="LysM_dom_sf"/>
</dbReference>
<evidence type="ECO:0000256" key="1">
    <source>
        <dbReference type="SAM" id="MobiDB-lite"/>
    </source>
</evidence>
<dbReference type="GO" id="GO:0042834">
    <property type="term" value="F:peptidoglycan binding"/>
    <property type="evidence" value="ECO:0007669"/>
    <property type="project" value="InterPro"/>
</dbReference>
<sequence>MAKQQAFTPTHKVLLGITVLMVLIASFWSTQSSSAKIPALPVEPLVTPTDPSASVETLPDTLAESRSDTRTQHHEVQPGDTLSSIFSRYGAPTSDLYKIMETDVEYLALETLQPGTQLRLTFDDQDRFTELALVLDSARTVFYTRTDDDQFEYRRMEADCQPKTEMSPFEPFRNVPFAGSGCVLRGCSFAIPCS</sequence>
<dbReference type="Gene3D" id="3.10.450.350">
    <property type="match status" value="1"/>
</dbReference>
<name>A0A455W7L4_MARNT</name>
<organism evidence="3">
    <name type="scientific">Marinobacter nauticus</name>
    <name type="common">Marinobacter hydrocarbonoclasticus</name>
    <name type="synonym">Marinobacter aquaeolei</name>
    <dbReference type="NCBI Taxonomy" id="2743"/>
    <lineage>
        <taxon>Bacteria</taxon>
        <taxon>Pseudomonadati</taxon>
        <taxon>Pseudomonadota</taxon>
        <taxon>Gammaproteobacteria</taxon>
        <taxon>Pseudomonadales</taxon>
        <taxon>Marinobacteraceae</taxon>
        <taxon>Marinobacter</taxon>
    </lineage>
</organism>
<dbReference type="AlphaFoldDB" id="A0A455W7L4"/>
<evidence type="ECO:0000259" key="2">
    <source>
        <dbReference type="PROSITE" id="PS51782"/>
    </source>
</evidence>
<evidence type="ECO:0000313" key="3">
    <source>
        <dbReference type="EMBL" id="BBJ02585.1"/>
    </source>
</evidence>
<feature type="compositionally biased region" description="Basic and acidic residues" evidence="1">
    <location>
        <begin position="63"/>
        <end position="77"/>
    </location>
</feature>
<accession>A0A455W7L4</accession>
<dbReference type="PROSITE" id="PS51782">
    <property type="entry name" value="LYSM"/>
    <property type="match status" value="1"/>
</dbReference>
<reference evidence="3" key="1">
    <citation type="submission" date="2019-03" db="EMBL/GenBank/DDBJ databases">
        <title>Whole genome analysis of nitrate-reducing bacteria Marinobacter hydrocarbonoclasticus YB03.</title>
        <authorList>
            <person name="Azam A.H."/>
            <person name="Yuk S.R."/>
            <person name="Kamarisima K."/>
            <person name="Miyanaga K."/>
            <person name="Tanji Y."/>
        </authorList>
    </citation>
    <scope>NUCLEOTIDE SEQUENCE</scope>
    <source>
        <strain evidence="3">YB03</strain>
    </source>
</reference>
<proteinExistence type="predicted"/>
<dbReference type="InterPro" id="IPR007340">
    <property type="entry name" value="LysM_Opacity-associatedA"/>
</dbReference>
<feature type="region of interest" description="Disordered" evidence="1">
    <location>
        <begin position="45"/>
        <end position="79"/>
    </location>
</feature>
<dbReference type="EMBL" id="AP019537">
    <property type="protein sequence ID" value="BBJ02585.1"/>
    <property type="molecule type" value="Genomic_DNA"/>
</dbReference>
<dbReference type="Pfam" id="PF04225">
    <property type="entry name" value="LysM_OapA"/>
    <property type="match status" value="1"/>
</dbReference>
<dbReference type="SUPFAM" id="SSF54106">
    <property type="entry name" value="LysM domain"/>
    <property type="match status" value="1"/>
</dbReference>